<gene>
    <name evidence="2" type="ORF">OXX778_LOCUS21056</name>
</gene>
<feature type="compositionally biased region" description="Basic and acidic residues" evidence="1">
    <location>
        <begin position="47"/>
        <end position="65"/>
    </location>
</feature>
<dbReference type="OrthoDB" id="9990453at2759"/>
<feature type="region of interest" description="Disordered" evidence="1">
    <location>
        <begin position="1"/>
        <end position="20"/>
    </location>
</feature>
<comment type="caution">
    <text evidence="2">The sequence shown here is derived from an EMBL/GenBank/DDBJ whole genome shotgun (WGS) entry which is preliminary data.</text>
</comment>
<evidence type="ECO:0000313" key="3">
    <source>
        <dbReference type="Proteomes" id="UP000663879"/>
    </source>
</evidence>
<evidence type="ECO:0000256" key="1">
    <source>
        <dbReference type="SAM" id="MobiDB-lite"/>
    </source>
</evidence>
<accession>A0A814P159</accession>
<dbReference type="Proteomes" id="UP000663879">
    <property type="component" value="Unassembled WGS sequence"/>
</dbReference>
<evidence type="ECO:0000313" key="2">
    <source>
        <dbReference type="EMBL" id="CAF1099117.1"/>
    </source>
</evidence>
<dbReference type="EMBL" id="CAJNOC010007449">
    <property type="protein sequence ID" value="CAF1099117.1"/>
    <property type="molecule type" value="Genomic_DNA"/>
</dbReference>
<reference evidence="2" key="1">
    <citation type="submission" date="2021-02" db="EMBL/GenBank/DDBJ databases">
        <authorList>
            <person name="Nowell W R."/>
        </authorList>
    </citation>
    <scope>NUCLEOTIDE SEQUENCE</scope>
    <source>
        <strain evidence="2">Ploen Becks lab</strain>
    </source>
</reference>
<name>A0A814P159_9BILA</name>
<keyword evidence="3" id="KW-1185">Reference proteome</keyword>
<protein>
    <submittedName>
        <fullName evidence="2">Uncharacterized protein</fullName>
    </submittedName>
</protein>
<dbReference type="AlphaFoldDB" id="A0A814P159"/>
<sequence length="84" mass="9455">MDSNYPYNGRGSGPSGKPDLHFILKNSRADAEEAAKRAGRGQPIHHTAHEPDQYPHFHPADRDGNIIKNGQHFGYPQNTKFHPR</sequence>
<proteinExistence type="predicted"/>
<organism evidence="2 3">
    <name type="scientific">Brachionus calyciflorus</name>
    <dbReference type="NCBI Taxonomy" id="104777"/>
    <lineage>
        <taxon>Eukaryota</taxon>
        <taxon>Metazoa</taxon>
        <taxon>Spiralia</taxon>
        <taxon>Gnathifera</taxon>
        <taxon>Rotifera</taxon>
        <taxon>Eurotatoria</taxon>
        <taxon>Monogononta</taxon>
        <taxon>Pseudotrocha</taxon>
        <taxon>Ploima</taxon>
        <taxon>Brachionidae</taxon>
        <taxon>Brachionus</taxon>
    </lineage>
</organism>
<feature type="region of interest" description="Disordered" evidence="1">
    <location>
        <begin position="30"/>
        <end position="84"/>
    </location>
</feature>